<organism evidence="1 2">
    <name type="scientific">Pleomorphomonas carboxyditropha</name>
    <dbReference type="NCBI Taxonomy" id="2023338"/>
    <lineage>
        <taxon>Bacteria</taxon>
        <taxon>Pseudomonadati</taxon>
        <taxon>Pseudomonadota</taxon>
        <taxon>Alphaproteobacteria</taxon>
        <taxon>Hyphomicrobiales</taxon>
        <taxon>Pleomorphomonadaceae</taxon>
        <taxon>Pleomorphomonas</taxon>
    </lineage>
</organism>
<keyword evidence="2" id="KW-1185">Reference proteome</keyword>
<dbReference type="AlphaFoldDB" id="A0A2G9WPL7"/>
<comment type="caution">
    <text evidence="1">The sequence shown here is derived from an EMBL/GenBank/DDBJ whole genome shotgun (WGS) entry which is preliminary data.</text>
</comment>
<proteinExistence type="predicted"/>
<protein>
    <recommendedName>
        <fullName evidence="3">Phage tail tape measure protein</fullName>
    </recommendedName>
</protein>
<evidence type="ECO:0008006" key="3">
    <source>
        <dbReference type="Google" id="ProtNLM"/>
    </source>
</evidence>
<accession>A0A2G9WPL7</accession>
<dbReference type="EMBL" id="NQVN01000073">
    <property type="protein sequence ID" value="PIO96100.1"/>
    <property type="molecule type" value="Genomic_DNA"/>
</dbReference>
<evidence type="ECO:0000313" key="2">
    <source>
        <dbReference type="Proteomes" id="UP000231070"/>
    </source>
</evidence>
<reference evidence="1 2" key="1">
    <citation type="submission" date="2017-08" db="EMBL/GenBank/DDBJ databases">
        <title>Pleomorphomonas carboxidotrophicus sp. nov., a new mesophilic hydrogenogenic carboxidotroph.</title>
        <authorList>
            <person name="Esquivel-Elizondo S."/>
            <person name="Krajmalnik-Brown R."/>
            <person name="Maldonado J."/>
        </authorList>
    </citation>
    <scope>NUCLEOTIDE SEQUENCE [LARGE SCALE GENOMIC DNA]</scope>
    <source>
        <strain evidence="1 2">SVCO-16</strain>
    </source>
</reference>
<dbReference type="Proteomes" id="UP000231070">
    <property type="component" value="Unassembled WGS sequence"/>
</dbReference>
<evidence type="ECO:0000313" key="1">
    <source>
        <dbReference type="EMBL" id="PIO96100.1"/>
    </source>
</evidence>
<sequence length="168" mass="17263">MLGSLANGAGGLFSSIFGALFNAKGNAFGPAGLTAFAAGSAFTNSIVNTPTMFRFGNGSKFGVMGEAGAEAVMPLSKDSSGRLGVSLNNAANDNWAEALGTMAKVAAGASMSGGGTMHYRAGDTIIQGDVTEDIWPRLRAEIAQSAADTKKDVARNFGSYHRMSQERD</sequence>
<name>A0A2G9WPL7_9HYPH</name>
<gene>
    <name evidence="1" type="ORF">CJ014_27210</name>
</gene>